<sequence>MKKLLQVLIPILCVPFLCGVTFGSKPKEFHVLSVTEMGDVAIDAGRNVTKPNSQLQGFFRANGST</sequence>
<reference evidence="1 2" key="1">
    <citation type="journal article" date="2015" name="Nature">
        <title>rRNA introns, odd ribosomes, and small enigmatic genomes across a large radiation of phyla.</title>
        <authorList>
            <person name="Brown C.T."/>
            <person name="Hug L.A."/>
            <person name="Thomas B.C."/>
            <person name="Sharon I."/>
            <person name="Castelle C.J."/>
            <person name="Singh A."/>
            <person name="Wilkins M.J."/>
            <person name="Williams K.H."/>
            <person name="Banfield J.F."/>
        </authorList>
    </citation>
    <scope>NUCLEOTIDE SEQUENCE [LARGE SCALE GENOMIC DNA]</scope>
</reference>
<protein>
    <submittedName>
        <fullName evidence="1">Uncharacterized protein</fullName>
    </submittedName>
</protein>
<name>A0A0G0XJ59_9BACT</name>
<dbReference type="Proteomes" id="UP000034746">
    <property type="component" value="Unassembled WGS sequence"/>
</dbReference>
<evidence type="ECO:0000313" key="1">
    <source>
        <dbReference type="EMBL" id="KKR96835.1"/>
    </source>
</evidence>
<accession>A0A0G0XJ59</accession>
<dbReference type="AlphaFoldDB" id="A0A0G0XJ59"/>
<proteinExistence type="predicted"/>
<dbReference type="EMBL" id="LCAU01000023">
    <property type="protein sequence ID" value="KKR96835.1"/>
    <property type="molecule type" value="Genomic_DNA"/>
</dbReference>
<evidence type="ECO:0000313" key="2">
    <source>
        <dbReference type="Proteomes" id="UP000034746"/>
    </source>
</evidence>
<gene>
    <name evidence="1" type="ORF">UU48_C0023G0006</name>
</gene>
<organism evidence="1 2">
    <name type="scientific">Candidatus Uhrbacteria bacterium GW2011_GWF2_41_16</name>
    <dbReference type="NCBI Taxonomy" id="1618997"/>
    <lineage>
        <taxon>Bacteria</taxon>
        <taxon>Candidatus Uhriibacteriota</taxon>
    </lineage>
</organism>
<comment type="caution">
    <text evidence="1">The sequence shown here is derived from an EMBL/GenBank/DDBJ whole genome shotgun (WGS) entry which is preliminary data.</text>
</comment>